<organism evidence="5 6">
    <name type="scientific">Cladonia borealis</name>
    <dbReference type="NCBI Taxonomy" id="184061"/>
    <lineage>
        <taxon>Eukaryota</taxon>
        <taxon>Fungi</taxon>
        <taxon>Dikarya</taxon>
        <taxon>Ascomycota</taxon>
        <taxon>Pezizomycotina</taxon>
        <taxon>Lecanoromycetes</taxon>
        <taxon>OSLEUM clade</taxon>
        <taxon>Lecanoromycetidae</taxon>
        <taxon>Lecanorales</taxon>
        <taxon>Lecanorineae</taxon>
        <taxon>Cladoniaceae</taxon>
        <taxon>Cladonia</taxon>
    </lineage>
</organism>
<dbReference type="Pfam" id="PF12328">
    <property type="entry name" value="Rpp20"/>
    <property type="match status" value="1"/>
</dbReference>
<evidence type="ECO:0000256" key="3">
    <source>
        <dbReference type="ARBA" id="ARBA00023242"/>
    </source>
</evidence>
<dbReference type="GO" id="GO:0000172">
    <property type="term" value="C:ribonuclease MRP complex"/>
    <property type="evidence" value="ECO:0007669"/>
    <property type="project" value="InterPro"/>
</dbReference>
<dbReference type="Proteomes" id="UP001166286">
    <property type="component" value="Unassembled WGS sequence"/>
</dbReference>
<dbReference type="Gene3D" id="3.30.110.20">
    <property type="entry name" value="Alba-like domain"/>
    <property type="match status" value="1"/>
</dbReference>
<dbReference type="GO" id="GO:0005655">
    <property type="term" value="C:nucleolar ribonuclease P complex"/>
    <property type="evidence" value="ECO:0007669"/>
    <property type="project" value="InterPro"/>
</dbReference>
<name>A0AA39U8C7_9LECA</name>
<dbReference type="GO" id="GO:0003723">
    <property type="term" value="F:RNA binding"/>
    <property type="evidence" value="ECO:0007669"/>
    <property type="project" value="TreeGrafter"/>
</dbReference>
<dbReference type="GO" id="GO:0034965">
    <property type="term" value="P:intronic box C/D snoRNA processing"/>
    <property type="evidence" value="ECO:0007669"/>
    <property type="project" value="TreeGrafter"/>
</dbReference>
<keyword evidence="3" id="KW-0539">Nucleus</keyword>
<accession>A0AA39U8C7</accession>
<dbReference type="InterPro" id="IPR020241">
    <property type="entry name" value="RNase_P/MRP_Pop7_fungi"/>
</dbReference>
<dbReference type="GO" id="GO:0006364">
    <property type="term" value="P:rRNA processing"/>
    <property type="evidence" value="ECO:0007669"/>
    <property type="project" value="TreeGrafter"/>
</dbReference>
<dbReference type="InterPro" id="IPR036882">
    <property type="entry name" value="Alba-like_dom_sf"/>
</dbReference>
<feature type="region of interest" description="Disordered" evidence="4">
    <location>
        <begin position="1"/>
        <end position="43"/>
    </location>
</feature>
<gene>
    <name evidence="5" type="ORF">JMJ35_007630</name>
</gene>
<dbReference type="GO" id="GO:0004526">
    <property type="term" value="F:ribonuclease P activity"/>
    <property type="evidence" value="ECO:0007669"/>
    <property type="project" value="TreeGrafter"/>
</dbReference>
<feature type="compositionally biased region" description="Low complexity" evidence="4">
    <location>
        <begin position="1"/>
        <end position="17"/>
    </location>
</feature>
<evidence type="ECO:0000256" key="4">
    <source>
        <dbReference type="SAM" id="MobiDB-lite"/>
    </source>
</evidence>
<comment type="subcellular location">
    <subcellularLocation>
        <location evidence="1">Nucleus</location>
    </subcellularLocation>
</comment>
<evidence type="ECO:0000313" key="5">
    <source>
        <dbReference type="EMBL" id="KAK0510236.1"/>
    </source>
</evidence>
<dbReference type="AlphaFoldDB" id="A0AA39U8C7"/>
<dbReference type="EMBL" id="JAFEKC020000017">
    <property type="protein sequence ID" value="KAK0510236.1"/>
    <property type="molecule type" value="Genomic_DNA"/>
</dbReference>
<evidence type="ECO:0000256" key="1">
    <source>
        <dbReference type="ARBA" id="ARBA00004123"/>
    </source>
</evidence>
<reference evidence="5" key="1">
    <citation type="submission" date="2023-03" db="EMBL/GenBank/DDBJ databases">
        <title>Complete genome of Cladonia borealis.</title>
        <authorList>
            <person name="Park H."/>
        </authorList>
    </citation>
    <scope>NUCLEOTIDE SEQUENCE</scope>
    <source>
        <strain evidence="5">ANT050790</strain>
    </source>
</reference>
<evidence type="ECO:0000256" key="2">
    <source>
        <dbReference type="ARBA" id="ARBA00022694"/>
    </source>
</evidence>
<dbReference type="PANTHER" id="PTHR28256">
    <property type="entry name" value="RIBONUCLEASES P/MRP PROTEIN SUBUNIT POP7"/>
    <property type="match status" value="1"/>
</dbReference>
<comment type="caution">
    <text evidence="5">The sequence shown here is derived from an EMBL/GenBank/DDBJ whole genome shotgun (WGS) entry which is preliminary data.</text>
</comment>
<evidence type="ECO:0000313" key="6">
    <source>
        <dbReference type="Proteomes" id="UP001166286"/>
    </source>
</evidence>
<protein>
    <submittedName>
        <fullName evidence="5">Uncharacterized protein</fullName>
    </submittedName>
</protein>
<keyword evidence="2" id="KW-0819">tRNA processing</keyword>
<dbReference type="GO" id="GO:0000294">
    <property type="term" value="P:nuclear-transcribed mRNA catabolic process, RNase MRP-dependent"/>
    <property type="evidence" value="ECO:0007669"/>
    <property type="project" value="TreeGrafter"/>
</dbReference>
<sequence>MASATTSSGTGNMSTSSKLARLPKNARVQKRPILRPSIPSPYTGASQQKVIYVSAKTPFISAVKRVRKLLSEIDRRSTGKIDLVNGKGNEKQKLMALREKTMSMGKGKEVEAVVLKGTNRAIEKVLELGLYFQGQDDCMVRLRTGSVSVVDDIVQEEEEGGVEEGEGEELPESRVRKISVVEVAVTLK</sequence>
<dbReference type="PANTHER" id="PTHR28256:SF1">
    <property type="entry name" value="RIBONUCLEASES P_MRP PROTEIN SUBUNIT POP7"/>
    <property type="match status" value="1"/>
</dbReference>
<proteinExistence type="predicted"/>
<keyword evidence="6" id="KW-1185">Reference proteome</keyword>
<dbReference type="GO" id="GO:0000171">
    <property type="term" value="F:ribonuclease MRP activity"/>
    <property type="evidence" value="ECO:0007669"/>
    <property type="project" value="TreeGrafter"/>
</dbReference>
<dbReference type="InterPro" id="IPR014612">
    <property type="entry name" value="Pop7/Rpp20"/>
</dbReference>
<dbReference type="GO" id="GO:0001682">
    <property type="term" value="P:tRNA 5'-leader removal"/>
    <property type="evidence" value="ECO:0007669"/>
    <property type="project" value="InterPro"/>
</dbReference>